<protein>
    <submittedName>
        <fullName evidence="2">Uncharacterized protein</fullName>
    </submittedName>
</protein>
<keyword evidence="3" id="KW-1185">Reference proteome</keyword>
<proteinExistence type="predicted"/>
<dbReference type="STRING" id="765257.A0A0C9YHU3"/>
<dbReference type="Proteomes" id="UP000054018">
    <property type="component" value="Unassembled WGS sequence"/>
</dbReference>
<dbReference type="HOGENOM" id="CLU_056419_0_0_1"/>
<reference evidence="3" key="2">
    <citation type="submission" date="2015-01" db="EMBL/GenBank/DDBJ databases">
        <title>Evolutionary Origins and Diversification of the Mycorrhizal Mutualists.</title>
        <authorList>
            <consortium name="DOE Joint Genome Institute"/>
            <consortium name="Mycorrhizal Genomics Consortium"/>
            <person name="Kohler A."/>
            <person name="Kuo A."/>
            <person name="Nagy L.G."/>
            <person name="Floudas D."/>
            <person name="Copeland A."/>
            <person name="Barry K.W."/>
            <person name="Cichocki N."/>
            <person name="Veneault-Fourrey C."/>
            <person name="LaButti K."/>
            <person name="Lindquist E.A."/>
            <person name="Lipzen A."/>
            <person name="Lundell T."/>
            <person name="Morin E."/>
            <person name="Murat C."/>
            <person name="Riley R."/>
            <person name="Ohm R."/>
            <person name="Sun H."/>
            <person name="Tunlid A."/>
            <person name="Henrissat B."/>
            <person name="Grigoriev I.V."/>
            <person name="Hibbett D.S."/>
            <person name="Martin F."/>
        </authorList>
    </citation>
    <scope>NUCLEOTIDE SEQUENCE [LARGE SCALE GENOMIC DNA]</scope>
    <source>
        <strain evidence="3">441</strain>
    </source>
</reference>
<evidence type="ECO:0000313" key="2">
    <source>
        <dbReference type="EMBL" id="KIK13394.1"/>
    </source>
</evidence>
<dbReference type="AlphaFoldDB" id="A0A0C9YHU3"/>
<evidence type="ECO:0000256" key="1">
    <source>
        <dbReference type="SAM" id="MobiDB-lite"/>
    </source>
</evidence>
<evidence type="ECO:0000313" key="3">
    <source>
        <dbReference type="Proteomes" id="UP000054018"/>
    </source>
</evidence>
<gene>
    <name evidence="2" type="ORF">PISMIDRAFT_18031</name>
</gene>
<organism evidence="2 3">
    <name type="scientific">Pisolithus microcarpus 441</name>
    <dbReference type="NCBI Taxonomy" id="765257"/>
    <lineage>
        <taxon>Eukaryota</taxon>
        <taxon>Fungi</taxon>
        <taxon>Dikarya</taxon>
        <taxon>Basidiomycota</taxon>
        <taxon>Agaricomycotina</taxon>
        <taxon>Agaricomycetes</taxon>
        <taxon>Agaricomycetidae</taxon>
        <taxon>Boletales</taxon>
        <taxon>Sclerodermatineae</taxon>
        <taxon>Pisolithaceae</taxon>
        <taxon>Pisolithus</taxon>
    </lineage>
</organism>
<dbReference type="OrthoDB" id="2681139at2759"/>
<feature type="region of interest" description="Disordered" evidence="1">
    <location>
        <begin position="148"/>
        <end position="174"/>
    </location>
</feature>
<dbReference type="EMBL" id="KN833999">
    <property type="protein sequence ID" value="KIK13394.1"/>
    <property type="molecule type" value="Genomic_DNA"/>
</dbReference>
<sequence>MHQFENSRWPHLKAMEELFPNDQARGTCAYHPTSHVGLTRHSISGISAGPPLSTVPDTFVPSHGYLGSNSSNTSSNPIITPAVSLVPSQLTPAWVRSPTGTIASGVTNDMTFEKHANYVNLQPQNFTSFQLSQASMLPLASPTMFTSPAPPSISSSIPSSKKHSRASAPAKSASPFFEQIPTAEAALHSLSVGDEGEWSSKRTKKGKEHSTQAALVGVQGSMSFLGLVISSSSPVAAQKLHTEKMQAALDMVKECDPDLPIEVKSALMEAFCHNAGAIDLYMMTCNDALHRNWILTCIHHLQLVPENFTL</sequence>
<reference evidence="2 3" key="1">
    <citation type="submission" date="2014-04" db="EMBL/GenBank/DDBJ databases">
        <authorList>
            <consortium name="DOE Joint Genome Institute"/>
            <person name="Kuo A."/>
            <person name="Kohler A."/>
            <person name="Costa M.D."/>
            <person name="Nagy L.G."/>
            <person name="Floudas D."/>
            <person name="Copeland A."/>
            <person name="Barry K.W."/>
            <person name="Cichocki N."/>
            <person name="Veneault-Fourrey C."/>
            <person name="LaButti K."/>
            <person name="Lindquist E.A."/>
            <person name="Lipzen A."/>
            <person name="Lundell T."/>
            <person name="Morin E."/>
            <person name="Murat C."/>
            <person name="Sun H."/>
            <person name="Tunlid A."/>
            <person name="Henrissat B."/>
            <person name="Grigoriev I.V."/>
            <person name="Hibbett D.S."/>
            <person name="Martin F."/>
            <person name="Nordberg H.P."/>
            <person name="Cantor M.N."/>
            <person name="Hua S.X."/>
        </authorList>
    </citation>
    <scope>NUCLEOTIDE SEQUENCE [LARGE SCALE GENOMIC DNA]</scope>
    <source>
        <strain evidence="2 3">441</strain>
    </source>
</reference>
<accession>A0A0C9YHU3</accession>
<name>A0A0C9YHU3_9AGAM</name>